<evidence type="ECO:0000313" key="2">
    <source>
        <dbReference type="Proteomes" id="UP001165083"/>
    </source>
</evidence>
<accession>A0A9W6TW78</accession>
<sequence>MNEDSTLKSVQLQTAFHAESASPDTQQKLMIPKQSFALVAVSYNFKNLPALPEKTKEVATSLFESLVDQHFNHFSHRGSRLLINPSVIEFQDTMRELKKMCTEEPSFATQTHGARVTRGANEGSYVLFSETRLTSEEELVLTAIHERELAEMINGKHALNCVPQSFWYVPKCLSGLYSDIPCRNKFIALELCQSQEPKDKIVDDAETIRHRINEQFLSELYKQLIQLRLQVLLEQGVRQPSGEEITADLLGTNPKLLNVILMESCDVKKEVPVRANEERVSNFLLRFRDAFRGAAIIPKLDENYDFEQGPRPSLFAKEVLDYVCKAISDDATKHNDHIHAEYKSQIRTRYEHAAEFQDITHTPGVLGAETALDFGLGEILGKISMLTAFISLKWSFTMPASSTELPTILGYHIQRRGHGRACNDGAGETSMWKRAAAFQVLSYEDVVRNGITPPTTVTVYGLATDTAYCFRIRACTAGGWGPFSMPTAGYRTQSAASTHDQRETIIIAASKEGPKGVANIMSKHSNIGVVQRYAAEVLATVAIKGKTASLTSVAAYLSCFEFFYFLLFIGPYAASGQNAGIQLFEPSDLQVAVAVRNAMLKFKMDTHLQQHGCLLFGRLAGSNGTENQLYDCVLPVSQVVSCFF</sequence>
<keyword evidence="2" id="KW-1185">Reference proteome</keyword>
<dbReference type="AlphaFoldDB" id="A0A9W6TW78"/>
<protein>
    <submittedName>
        <fullName evidence="1">Unnamed protein product</fullName>
    </submittedName>
</protein>
<name>A0A9W6TW78_9STRA</name>
<reference evidence="1" key="1">
    <citation type="submission" date="2023-04" db="EMBL/GenBank/DDBJ databases">
        <title>Phytophthora lilii NBRC 32176.</title>
        <authorList>
            <person name="Ichikawa N."/>
            <person name="Sato H."/>
            <person name="Tonouchi N."/>
        </authorList>
    </citation>
    <scope>NUCLEOTIDE SEQUENCE</scope>
    <source>
        <strain evidence="1">NBRC 32176</strain>
    </source>
</reference>
<dbReference type="Gene3D" id="2.60.40.10">
    <property type="entry name" value="Immunoglobulins"/>
    <property type="match status" value="1"/>
</dbReference>
<dbReference type="Proteomes" id="UP001165083">
    <property type="component" value="Unassembled WGS sequence"/>
</dbReference>
<proteinExistence type="predicted"/>
<dbReference type="InterPro" id="IPR003961">
    <property type="entry name" value="FN3_dom"/>
</dbReference>
<dbReference type="EMBL" id="BSXW01000384">
    <property type="protein sequence ID" value="GMF20735.1"/>
    <property type="molecule type" value="Genomic_DNA"/>
</dbReference>
<dbReference type="InterPro" id="IPR013783">
    <property type="entry name" value="Ig-like_fold"/>
</dbReference>
<organism evidence="1 2">
    <name type="scientific">Phytophthora lilii</name>
    <dbReference type="NCBI Taxonomy" id="2077276"/>
    <lineage>
        <taxon>Eukaryota</taxon>
        <taxon>Sar</taxon>
        <taxon>Stramenopiles</taxon>
        <taxon>Oomycota</taxon>
        <taxon>Peronosporomycetes</taxon>
        <taxon>Peronosporales</taxon>
        <taxon>Peronosporaceae</taxon>
        <taxon>Phytophthora</taxon>
    </lineage>
</organism>
<gene>
    <name evidence="1" type="ORF">Plil01_000810100</name>
</gene>
<dbReference type="InterPro" id="IPR036116">
    <property type="entry name" value="FN3_sf"/>
</dbReference>
<comment type="caution">
    <text evidence="1">The sequence shown here is derived from an EMBL/GenBank/DDBJ whole genome shotgun (WGS) entry which is preliminary data.</text>
</comment>
<dbReference type="OrthoDB" id="64753at2759"/>
<evidence type="ECO:0000313" key="1">
    <source>
        <dbReference type="EMBL" id="GMF20735.1"/>
    </source>
</evidence>
<dbReference type="SUPFAM" id="SSF49265">
    <property type="entry name" value="Fibronectin type III"/>
    <property type="match status" value="1"/>
</dbReference>
<dbReference type="CDD" id="cd00063">
    <property type="entry name" value="FN3"/>
    <property type="match status" value="1"/>
</dbReference>